<comment type="similarity">
    <text evidence="2">Belongs to the SusD family.</text>
</comment>
<comment type="subcellular location">
    <subcellularLocation>
        <location evidence="1">Cell outer membrane</location>
    </subcellularLocation>
</comment>
<dbReference type="Pfam" id="PF14322">
    <property type="entry name" value="SusD-like_3"/>
    <property type="match status" value="1"/>
</dbReference>
<protein>
    <submittedName>
        <fullName evidence="8">RagB/SusD family nutrient uptake outer membrane protein</fullName>
    </submittedName>
</protein>
<dbReference type="AlphaFoldDB" id="A0A3M9NE55"/>
<dbReference type="InterPro" id="IPR033985">
    <property type="entry name" value="SusD-like_N"/>
</dbReference>
<dbReference type="SUPFAM" id="SSF48452">
    <property type="entry name" value="TPR-like"/>
    <property type="match status" value="1"/>
</dbReference>
<keyword evidence="3" id="KW-0732">Signal</keyword>
<dbReference type="Pfam" id="PF07980">
    <property type="entry name" value="SusD_RagB"/>
    <property type="match status" value="1"/>
</dbReference>
<evidence type="ECO:0000256" key="5">
    <source>
        <dbReference type="ARBA" id="ARBA00023237"/>
    </source>
</evidence>
<dbReference type="InterPro" id="IPR011990">
    <property type="entry name" value="TPR-like_helical_dom_sf"/>
</dbReference>
<keyword evidence="4" id="KW-0472">Membrane</keyword>
<dbReference type="InterPro" id="IPR012944">
    <property type="entry name" value="SusD_RagB_dom"/>
</dbReference>
<comment type="caution">
    <text evidence="8">The sequence shown here is derived from an EMBL/GenBank/DDBJ whole genome shotgun (WGS) entry which is preliminary data.</text>
</comment>
<evidence type="ECO:0000259" key="7">
    <source>
        <dbReference type="Pfam" id="PF14322"/>
    </source>
</evidence>
<feature type="domain" description="RagB/SusD" evidence="6">
    <location>
        <begin position="284"/>
        <end position="604"/>
    </location>
</feature>
<evidence type="ECO:0000259" key="6">
    <source>
        <dbReference type="Pfam" id="PF07980"/>
    </source>
</evidence>
<evidence type="ECO:0000256" key="2">
    <source>
        <dbReference type="ARBA" id="ARBA00006275"/>
    </source>
</evidence>
<evidence type="ECO:0000256" key="4">
    <source>
        <dbReference type="ARBA" id="ARBA00023136"/>
    </source>
</evidence>
<accession>A0A3M9NE55</accession>
<dbReference type="GO" id="GO:0009279">
    <property type="term" value="C:cell outer membrane"/>
    <property type="evidence" value="ECO:0007669"/>
    <property type="project" value="UniProtKB-SubCell"/>
</dbReference>
<name>A0A3M9NE55_9BACT</name>
<gene>
    <name evidence="8" type="ORF">EFY79_10355</name>
</gene>
<organism evidence="8 9">
    <name type="scientific">Hanamia caeni</name>
    <dbReference type="NCBI Taxonomy" id="2294116"/>
    <lineage>
        <taxon>Bacteria</taxon>
        <taxon>Pseudomonadati</taxon>
        <taxon>Bacteroidota</taxon>
        <taxon>Chitinophagia</taxon>
        <taxon>Chitinophagales</taxon>
        <taxon>Chitinophagaceae</taxon>
        <taxon>Hanamia</taxon>
    </lineage>
</organism>
<reference evidence="8 9" key="1">
    <citation type="submission" date="2018-11" db="EMBL/GenBank/DDBJ databases">
        <title>Draft genome sequence of Ferruginibacter sp. BO-59.</title>
        <authorList>
            <person name="Im W.T."/>
        </authorList>
    </citation>
    <scope>NUCLEOTIDE SEQUENCE [LARGE SCALE GENOMIC DNA]</scope>
    <source>
        <strain evidence="8 9">BO-59</strain>
    </source>
</reference>
<feature type="domain" description="SusD-like N-terminal" evidence="7">
    <location>
        <begin position="109"/>
        <end position="237"/>
    </location>
</feature>
<dbReference type="Proteomes" id="UP000267223">
    <property type="component" value="Unassembled WGS sequence"/>
</dbReference>
<dbReference type="OrthoDB" id="9792139at2"/>
<proteinExistence type="inferred from homology"/>
<dbReference type="Gene3D" id="1.25.40.390">
    <property type="match status" value="1"/>
</dbReference>
<dbReference type="RefSeq" id="WP_123120643.1">
    <property type="nucleotide sequence ID" value="NZ_RJJR01000008.1"/>
</dbReference>
<sequence length="604" mass="65466">MKKSNIKYLILSVFLLICIGYSCKKEFLDIPPVGSLNPSIMANQQGVEGLLVGAYATLDGYPGNGDGGWGGAISNWSLGSVAADDAYKGSTPDDQPDVVPIETWATLPTNGYTVGKWRNCYYGVQRANDVLRILPLAKDIPEDQVKTITAEARFIRGFQMFELKKVFNNVPFISENVTGDTSSPAAITNISGSGYVDVWPDIEADFKFAMENLPATQPQVGRANKWAAQAFLAKCYMYEKKYSDAKPLLDELISSGTTSDGVKYDLINYASNFNPAQNHKGDAEAVFVVQMSVNDGSGNAQANGQGVANGNYGDLLNFPYNNGPGACCGFFNPSQDLGNAYKTDSHGLPLLDGSYNSGTDVNSSTYPGTLDPRIDIAIGRKGVPYLDWGPMPGDSWIRDPANNGHFVTKKDVYAESQKGSLSSTESYWASTELTANNVNVIRFADVLLWAAEADLATGDPTTAEALVNRVRARAADKTGWVYAGGATYDASSATYSPQTTPAGNYKIGLYPAGAFSNQAYALKAIIMERRLELSMEGQRFFDLVRWGIAAEVLNAYQAYIKNYVPYYLGTKFTAGKNEYYPIPQSQIDAINSGGTVYLKQNPGY</sequence>
<dbReference type="EMBL" id="RJJR01000008">
    <property type="protein sequence ID" value="RNI36090.1"/>
    <property type="molecule type" value="Genomic_DNA"/>
</dbReference>
<dbReference type="PROSITE" id="PS51257">
    <property type="entry name" value="PROKAR_LIPOPROTEIN"/>
    <property type="match status" value="1"/>
</dbReference>
<keyword evidence="5" id="KW-0998">Cell outer membrane</keyword>
<evidence type="ECO:0000256" key="1">
    <source>
        <dbReference type="ARBA" id="ARBA00004442"/>
    </source>
</evidence>
<evidence type="ECO:0000313" key="8">
    <source>
        <dbReference type="EMBL" id="RNI36090.1"/>
    </source>
</evidence>
<evidence type="ECO:0000313" key="9">
    <source>
        <dbReference type="Proteomes" id="UP000267223"/>
    </source>
</evidence>
<keyword evidence="9" id="KW-1185">Reference proteome</keyword>
<evidence type="ECO:0000256" key="3">
    <source>
        <dbReference type="ARBA" id="ARBA00022729"/>
    </source>
</evidence>